<dbReference type="EMBL" id="CP000125">
    <property type="protein sequence ID" value="ABA53168.1"/>
    <property type="molecule type" value="Genomic_DNA"/>
</dbReference>
<organism evidence="1 2">
    <name type="scientific">Burkholderia pseudomallei (strain 1710b)</name>
    <dbReference type="NCBI Taxonomy" id="320372"/>
    <lineage>
        <taxon>Bacteria</taxon>
        <taxon>Pseudomonadati</taxon>
        <taxon>Pseudomonadota</taxon>
        <taxon>Betaproteobacteria</taxon>
        <taxon>Burkholderiales</taxon>
        <taxon>Burkholderiaceae</taxon>
        <taxon>Burkholderia</taxon>
        <taxon>pseudomallei group</taxon>
    </lineage>
</organism>
<dbReference type="HOGENOM" id="CLU_3005326_0_0_4"/>
<gene>
    <name evidence="1" type="ordered locus">BURPS1710b_A2280</name>
</gene>
<reference evidence="1 2" key="1">
    <citation type="submission" date="2005-09" db="EMBL/GenBank/DDBJ databases">
        <authorList>
            <person name="Woods D.E."/>
            <person name="Nierman W.C."/>
        </authorList>
    </citation>
    <scope>NUCLEOTIDE SEQUENCE [LARGE SCALE GENOMIC DNA]</scope>
    <source>
        <strain evidence="1 2">1710b</strain>
    </source>
</reference>
<dbReference type="AlphaFoldDB" id="Q3JG72"/>
<evidence type="ECO:0000313" key="2">
    <source>
        <dbReference type="Proteomes" id="UP000002700"/>
    </source>
</evidence>
<dbReference type="InterPro" id="IPR036873">
    <property type="entry name" value="Rhodanese-like_dom_sf"/>
</dbReference>
<evidence type="ECO:0000313" key="1">
    <source>
        <dbReference type="EMBL" id="ABA53168.1"/>
    </source>
</evidence>
<name>Q3JG72_BURP1</name>
<dbReference type="Proteomes" id="UP000002700">
    <property type="component" value="Chromosome II"/>
</dbReference>
<protein>
    <submittedName>
        <fullName evidence="1">Uncharacterized protein</fullName>
    </submittedName>
</protein>
<dbReference type="SUPFAM" id="SSF52821">
    <property type="entry name" value="Rhodanese/Cell cycle control phosphatase"/>
    <property type="match status" value="1"/>
</dbReference>
<sequence length="56" mass="5825">MQVPAGMPAHVLEGGMLAWCAAGWSAEQGECGRPRRASIAAAACTGARATRPKRCR</sequence>
<dbReference type="KEGG" id="bpm:BURPS1710b_A2280"/>
<dbReference type="EnsemblBacteria" id="ABA53168">
    <property type="protein sequence ID" value="ABA53168"/>
    <property type="gene ID" value="BURPS1710b_A2280"/>
</dbReference>
<accession>Q3JG72</accession>
<proteinExistence type="predicted"/>